<organism evidence="2 3">
    <name type="scientific">Paenibacillus athensensis</name>
    <dbReference type="NCBI Taxonomy" id="1967502"/>
    <lineage>
        <taxon>Bacteria</taxon>
        <taxon>Bacillati</taxon>
        <taxon>Bacillota</taxon>
        <taxon>Bacilli</taxon>
        <taxon>Bacillales</taxon>
        <taxon>Paenibacillaceae</taxon>
        <taxon>Paenibacillus</taxon>
    </lineage>
</organism>
<name>A0A4Y8PTJ5_9BACL</name>
<dbReference type="SUPFAM" id="SSF55383">
    <property type="entry name" value="Copper amine oxidase, domain N"/>
    <property type="match status" value="1"/>
</dbReference>
<accession>A0A4Y8PTJ5</accession>
<dbReference type="InterPro" id="IPR036582">
    <property type="entry name" value="Mao_N_sf"/>
</dbReference>
<dbReference type="OrthoDB" id="2664348at2"/>
<dbReference type="InterPro" id="IPR012854">
    <property type="entry name" value="Cu_amine_oxidase-like_N"/>
</dbReference>
<gene>
    <name evidence="2" type="ORF">B5M42_21230</name>
</gene>
<evidence type="ECO:0000259" key="1">
    <source>
        <dbReference type="Pfam" id="PF07833"/>
    </source>
</evidence>
<sequence length="292" mass="33420">MDRLAIRKEEDRKLMITRKWKKVALLGTLMGTCFTAGVYAQDVVQRVDAYLRSDFKIVVNGEPVALEHPTLVYNDSSYLPLKELAGYLGATVNWQGATQTIYITSKVTPDQTDGNVSENYPEFTLTYPYAYNMQYLGGVYPVLMNMSDKTYYRVKDVNRMGIDTSGLQKVREKFTGELYVSENELRLRWKETPAISYATSSSDMIIVTGETDSAKLAAIRSYVETTRSYQIGDKYYYITPVIIDKLPEENTYSYVLTENNHYYRTTMRLTKFVENGDYLVATSVREDLEAGK</sequence>
<evidence type="ECO:0000313" key="3">
    <source>
        <dbReference type="Proteomes" id="UP000298246"/>
    </source>
</evidence>
<protein>
    <recommendedName>
        <fullName evidence="1">Copper amine oxidase-like N-terminal domain-containing protein</fullName>
    </recommendedName>
</protein>
<dbReference type="EMBL" id="MYFO01000038">
    <property type="protein sequence ID" value="TFE84163.1"/>
    <property type="molecule type" value="Genomic_DNA"/>
</dbReference>
<comment type="caution">
    <text evidence="2">The sequence shown here is derived from an EMBL/GenBank/DDBJ whole genome shotgun (WGS) entry which is preliminary data.</text>
</comment>
<dbReference type="Pfam" id="PF07833">
    <property type="entry name" value="Cu_amine_oxidN1"/>
    <property type="match status" value="1"/>
</dbReference>
<dbReference type="Proteomes" id="UP000298246">
    <property type="component" value="Unassembled WGS sequence"/>
</dbReference>
<keyword evidence="3" id="KW-1185">Reference proteome</keyword>
<feature type="domain" description="Copper amine oxidase-like N-terminal" evidence="1">
    <location>
        <begin position="58"/>
        <end position="104"/>
    </location>
</feature>
<reference evidence="2 3" key="1">
    <citation type="submission" date="2017-03" db="EMBL/GenBank/DDBJ databases">
        <title>Isolation of Levoglucosan Utilizing Bacteria.</title>
        <authorList>
            <person name="Arya A.S."/>
        </authorList>
    </citation>
    <scope>NUCLEOTIDE SEQUENCE [LARGE SCALE GENOMIC DNA]</scope>
    <source>
        <strain evidence="2 3">MEC069</strain>
    </source>
</reference>
<evidence type="ECO:0000313" key="2">
    <source>
        <dbReference type="EMBL" id="TFE84163.1"/>
    </source>
</evidence>
<dbReference type="AlphaFoldDB" id="A0A4Y8PTJ5"/>
<proteinExistence type="predicted"/>